<dbReference type="InterPro" id="IPR036318">
    <property type="entry name" value="FAD-bd_PCMH-like_sf"/>
</dbReference>
<comment type="subcellular location">
    <subcellularLocation>
        <location evidence="3 19">Cytoplasm</location>
    </subcellularLocation>
</comment>
<comment type="pathway">
    <text evidence="4 19">Cell wall biogenesis; peptidoglycan biosynthesis.</text>
</comment>
<name>A0A419RSF8_9SPHN</name>
<evidence type="ECO:0000256" key="1">
    <source>
        <dbReference type="ARBA" id="ARBA00001974"/>
    </source>
</evidence>
<evidence type="ECO:0000256" key="19">
    <source>
        <dbReference type="HAMAP-Rule" id="MF_00037"/>
    </source>
</evidence>
<evidence type="ECO:0000256" key="5">
    <source>
        <dbReference type="ARBA" id="ARBA00012518"/>
    </source>
</evidence>
<evidence type="ECO:0000256" key="7">
    <source>
        <dbReference type="ARBA" id="ARBA00022490"/>
    </source>
</evidence>
<dbReference type="Gene3D" id="3.30.43.10">
    <property type="entry name" value="Uridine Diphospho-n-acetylenolpyruvylglucosamine Reductase, domain 2"/>
    <property type="match status" value="1"/>
</dbReference>
<protein>
    <recommendedName>
        <fullName evidence="6 19">UDP-N-acetylenolpyruvoylglucosamine reductase</fullName>
        <ecNumber evidence="5 19">1.3.1.98</ecNumber>
    </recommendedName>
    <alternativeName>
        <fullName evidence="17 19">UDP-N-acetylmuramate dehydrogenase</fullName>
    </alternativeName>
</protein>
<evidence type="ECO:0000256" key="18">
    <source>
        <dbReference type="ARBA" id="ARBA00048914"/>
    </source>
</evidence>
<keyword evidence="22" id="KW-1185">Reference proteome</keyword>
<evidence type="ECO:0000313" key="22">
    <source>
        <dbReference type="Proteomes" id="UP000285232"/>
    </source>
</evidence>
<dbReference type="AlphaFoldDB" id="A0A419RSF8"/>
<evidence type="ECO:0000256" key="15">
    <source>
        <dbReference type="ARBA" id="ARBA00023306"/>
    </source>
</evidence>
<dbReference type="SUPFAM" id="SSF56176">
    <property type="entry name" value="FAD-binding/transporter-associated domain-like"/>
    <property type="match status" value="1"/>
</dbReference>
<dbReference type="Proteomes" id="UP000285232">
    <property type="component" value="Unassembled WGS sequence"/>
</dbReference>
<reference evidence="21 22" key="1">
    <citation type="journal article" date="2017" name="Int. J. Syst. Evol. Microbiol.">
        <title>Erythrobacter aquimixticola sp. nov., isolated from the junction between the ocean and a freshwater spring.</title>
        <authorList>
            <person name="Park S."/>
            <person name="Jung Y.T."/>
            <person name="Choi S.J."/>
            <person name="Yoon J.H."/>
        </authorList>
    </citation>
    <scope>NUCLEOTIDE SEQUENCE [LARGE SCALE GENOMIC DNA]</scope>
    <source>
        <strain evidence="21 22">JSSK-14</strain>
    </source>
</reference>
<dbReference type="GO" id="GO:0005829">
    <property type="term" value="C:cytosol"/>
    <property type="evidence" value="ECO:0007669"/>
    <property type="project" value="TreeGrafter"/>
</dbReference>
<evidence type="ECO:0000256" key="16">
    <source>
        <dbReference type="ARBA" id="ARBA00023316"/>
    </source>
</evidence>
<comment type="caution">
    <text evidence="21">The sequence shown here is derived from an EMBL/GenBank/DDBJ whole genome shotgun (WGS) entry which is preliminary data.</text>
</comment>
<keyword evidence="7 19" id="KW-0963">Cytoplasm</keyword>
<dbReference type="InterPro" id="IPR016167">
    <property type="entry name" value="FAD-bd_PCMH_sub1"/>
</dbReference>
<dbReference type="EC" id="1.3.1.98" evidence="5 19"/>
<dbReference type="GO" id="GO:0071949">
    <property type="term" value="F:FAD binding"/>
    <property type="evidence" value="ECO:0007669"/>
    <property type="project" value="InterPro"/>
</dbReference>
<feature type="domain" description="FAD-binding PCMH-type" evidence="20">
    <location>
        <begin position="34"/>
        <end position="200"/>
    </location>
</feature>
<dbReference type="InterPro" id="IPR011601">
    <property type="entry name" value="MurB_C"/>
</dbReference>
<keyword evidence="14 19" id="KW-0560">Oxidoreductase</keyword>
<dbReference type="Pfam" id="PF02873">
    <property type="entry name" value="MurB_C"/>
    <property type="match status" value="1"/>
</dbReference>
<keyword evidence="10 19" id="KW-0274">FAD</keyword>
<gene>
    <name evidence="19 21" type="primary">murB</name>
    <name evidence="21" type="ORF">D6201_04600</name>
</gene>
<organism evidence="21 22">
    <name type="scientific">Aurantiacibacter aquimixticola</name>
    <dbReference type="NCBI Taxonomy" id="1958945"/>
    <lineage>
        <taxon>Bacteria</taxon>
        <taxon>Pseudomonadati</taxon>
        <taxon>Pseudomonadota</taxon>
        <taxon>Alphaproteobacteria</taxon>
        <taxon>Sphingomonadales</taxon>
        <taxon>Erythrobacteraceae</taxon>
        <taxon>Aurantiacibacter</taxon>
    </lineage>
</organism>
<feature type="active site" evidence="19">
    <location>
        <position position="179"/>
    </location>
</feature>
<dbReference type="InterPro" id="IPR016166">
    <property type="entry name" value="FAD-bd_PCMH"/>
</dbReference>
<evidence type="ECO:0000256" key="4">
    <source>
        <dbReference type="ARBA" id="ARBA00004752"/>
    </source>
</evidence>
<dbReference type="Gene3D" id="3.90.78.10">
    <property type="entry name" value="UDP-N-acetylenolpyruvoylglucosamine reductase, C-terminal domain"/>
    <property type="match status" value="1"/>
</dbReference>
<evidence type="ECO:0000256" key="9">
    <source>
        <dbReference type="ARBA" id="ARBA00022630"/>
    </source>
</evidence>
<dbReference type="InterPro" id="IPR016169">
    <property type="entry name" value="FAD-bd_PCMH_sub2"/>
</dbReference>
<dbReference type="HAMAP" id="MF_00037">
    <property type="entry name" value="MurB"/>
    <property type="match status" value="1"/>
</dbReference>
<dbReference type="NCBIfam" id="TIGR00179">
    <property type="entry name" value="murB"/>
    <property type="match status" value="1"/>
</dbReference>
<keyword evidence="8 19" id="KW-0132">Cell division</keyword>
<accession>A0A419RSF8</accession>
<dbReference type="UniPathway" id="UPA00219"/>
<dbReference type="GO" id="GO:0008360">
    <property type="term" value="P:regulation of cell shape"/>
    <property type="evidence" value="ECO:0007669"/>
    <property type="project" value="UniProtKB-KW"/>
</dbReference>
<evidence type="ECO:0000256" key="11">
    <source>
        <dbReference type="ARBA" id="ARBA00022857"/>
    </source>
</evidence>
<evidence type="ECO:0000256" key="13">
    <source>
        <dbReference type="ARBA" id="ARBA00022984"/>
    </source>
</evidence>
<dbReference type="RefSeq" id="WP_120047745.1">
    <property type="nucleotide sequence ID" value="NZ_RAHX01000001.1"/>
</dbReference>
<dbReference type="InterPro" id="IPR003170">
    <property type="entry name" value="MurB"/>
</dbReference>
<evidence type="ECO:0000256" key="3">
    <source>
        <dbReference type="ARBA" id="ARBA00004496"/>
    </source>
</evidence>
<evidence type="ECO:0000256" key="6">
    <source>
        <dbReference type="ARBA" id="ARBA00015188"/>
    </source>
</evidence>
<evidence type="ECO:0000259" key="20">
    <source>
        <dbReference type="PROSITE" id="PS51387"/>
    </source>
</evidence>
<keyword evidence="15 19" id="KW-0131">Cell cycle</keyword>
<evidence type="ECO:0000256" key="12">
    <source>
        <dbReference type="ARBA" id="ARBA00022960"/>
    </source>
</evidence>
<proteinExistence type="inferred from homology"/>
<evidence type="ECO:0000256" key="14">
    <source>
        <dbReference type="ARBA" id="ARBA00023002"/>
    </source>
</evidence>
<comment type="catalytic activity">
    <reaction evidence="18 19">
        <text>UDP-N-acetyl-alpha-D-muramate + NADP(+) = UDP-N-acetyl-3-O-(1-carboxyvinyl)-alpha-D-glucosamine + NADPH + H(+)</text>
        <dbReference type="Rhea" id="RHEA:12248"/>
        <dbReference type="ChEBI" id="CHEBI:15378"/>
        <dbReference type="ChEBI" id="CHEBI:57783"/>
        <dbReference type="ChEBI" id="CHEBI:58349"/>
        <dbReference type="ChEBI" id="CHEBI:68483"/>
        <dbReference type="ChEBI" id="CHEBI:70757"/>
        <dbReference type="EC" id="1.3.1.98"/>
    </reaction>
</comment>
<evidence type="ECO:0000256" key="10">
    <source>
        <dbReference type="ARBA" id="ARBA00022827"/>
    </source>
</evidence>
<dbReference type="GO" id="GO:0051301">
    <property type="term" value="P:cell division"/>
    <property type="evidence" value="ECO:0007669"/>
    <property type="project" value="UniProtKB-KW"/>
</dbReference>
<dbReference type="PANTHER" id="PTHR21071">
    <property type="entry name" value="UDP-N-ACETYLENOLPYRUVOYLGLUCOSAMINE REDUCTASE"/>
    <property type="match status" value="1"/>
</dbReference>
<feature type="active site" description="Proton donor" evidence="19">
    <location>
        <position position="229"/>
    </location>
</feature>
<evidence type="ECO:0000256" key="8">
    <source>
        <dbReference type="ARBA" id="ARBA00022618"/>
    </source>
</evidence>
<comment type="similarity">
    <text evidence="19">Belongs to the MurB family.</text>
</comment>
<keyword evidence="11 19" id="KW-0521">NADP</keyword>
<dbReference type="EMBL" id="RAHX01000001">
    <property type="protein sequence ID" value="RJY08732.1"/>
    <property type="molecule type" value="Genomic_DNA"/>
</dbReference>
<keyword evidence="13 19" id="KW-0573">Peptidoglycan synthesis</keyword>
<keyword evidence="16 19" id="KW-0961">Cell wall biogenesis/degradation</keyword>
<evidence type="ECO:0000313" key="21">
    <source>
        <dbReference type="EMBL" id="RJY08732.1"/>
    </source>
</evidence>
<dbReference type="NCBIfam" id="NF010480">
    <property type="entry name" value="PRK13905.1"/>
    <property type="match status" value="1"/>
</dbReference>
<evidence type="ECO:0000256" key="17">
    <source>
        <dbReference type="ARBA" id="ARBA00031026"/>
    </source>
</evidence>
<dbReference type="Pfam" id="PF01565">
    <property type="entry name" value="FAD_binding_4"/>
    <property type="match status" value="1"/>
</dbReference>
<dbReference type="Gene3D" id="3.30.465.10">
    <property type="match status" value="1"/>
</dbReference>
<dbReference type="InterPro" id="IPR006094">
    <property type="entry name" value="Oxid_FAD_bind_N"/>
</dbReference>
<comment type="cofactor">
    <cofactor evidence="1 19">
        <name>FAD</name>
        <dbReference type="ChEBI" id="CHEBI:57692"/>
    </cofactor>
</comment>
<dbReference type="GO" id="GO:0008762">
    <property type="term" value="F:UDP-N-acetylmuramate dehydrogenase activity"/>
    <property type="evidence" value="ECO:0007669"/>
    <property type="project" value="UniProtKB-UniRule"/>
</dbReference>
<evidence type="ECO:0000256" key="2">
    <source>
        <dbReference type="ARBA" id="ARBA00003921"/>
    </source>
</evidence>
<keyword evidence="9 19" id="KW-0285">Flavoprotein</keyword>
<dbReference type="SUPFAM" id="SSF56194">
    <property type="entry name" value="Uridine diphospho-N-Acetylenolpyruvylglucosamine reductase, MurB, C-terminal domain"/>
    <property type="match status" value="1"/>
</dbReference>
<comment type="function">
    <text evidence="2 19">Cell wall formation.</text>
</comment>
<dbReference type="GO" id="GO:0009252">
    <property type="term" value="P:peptidoglycan biosynthetic process"/>
    <property type="evidence" value="ECO:0007669"/>
    <property type="project" value="UniProtKB-UniRule"/>
</dbReference>
<dbReference type="GO" id="GO:0071555">
    <property type="term" value="P:cell wall organization"/>
    <property type="evidence" value="ECO:0007669"/>
    <property type="project" value="UniProtKB-KW"/>
</dbReference>
<dbReference type="PROSITE" id="PS51387">
    <property type="entry name" value="FAD_PCMH"/>
    <property type="match status" value="1"/>
</dbReference>
<feature type="active site" evidence="19">
    <location>
        <position position="304"/>
    </location>
</feature>
<sequence>MIRFDDGVIRQVERICPSGVMRNFDFASRSWWRIGGTAPLAARPRTRSDIVALRRFSQNVDLPTLVIGEMSNLLFADERVDALVLQLGAEFSRPTLVDATTVRIEAGAWVPGVARFLQQHGMSGLEHICGIPGTLGGLVMMNGGSLRRSIGEHVVTVTSVDANGDTIERTRDECDFAYRHSVFADLDEVIVDVTLRLEKGDPVRMRQTMRDILRSRRLKFPRKLPNCGSVFKSNPACYAEFGPPGAMIERAGWKGMIRGGAQVSPLHANFIVNRGGAQAVDVLSLIGDIRQSVHDQTGHLLEPEIRYVDNDGKVWTADEAHSRFIANASG</sequence>
<dbReference type="OrthoDB" id="9804753at2"/>
<dbReference type="PANTHER" id="PTHR21071:SF4">
    <property type="entry name" value="UDP-N-ACETYLENOLPYRUVOYLGLUCOSAMINE REDUCTASE"/>
    <property type="match status" value="1"/>
</dbReference>
<keyword evidence="12 19" id="KW-0133">Cell shape</keyword>
<dbReference type="InterPro" id="IPR036635">
    <property type="entry name" value="MurB_C_sf"/>
</dbReference>